<keyword evidence="1" id="KW-0175">Coiled coil</keyword>
<evidence type="ECO:0000313" key="3">
    <source>
        <dbReference type="Proteomes" id="UP000054524"/>
    </source>
</evidence>
<proteinExistence type="predicted"/>
<gene>
    <name evidence="2" type="ORF">NESG_00512</name>
</gene>
<protein>
    <submittedName>
        <fullName evidence="2">Uncharacterized protein</fullName>
    </submittedName>
</protein>
<sequence>MEFNRESEVRELERKFNDSIELCEVAQTEKTKGRAKSPFNVKYESTRDEKIHTVEQEMFRLKEMQSKVLGMQETLEGAFGKEAKKMKEKEIKDLRNKYKVRVLEIEAMYKEKEKELKREYDQKLEKVMQKLKEKVKETIKIKVAEEVQDIKKTVEKKVLEAKLRDKNVIDKLSQMYIDLKEKYKRDIQKIQENNRQ</sequence>
<dbReference type="OrthoDB" id="2195621at2759"/>
<keyword evidence="3" id="KW-1185">Reference proteome</keyword>
<dbReference type="GeneID" id="77675485"/>
<comment type="caution">
    <text evidence="2">The sequence shown here is derived from an EMBL/GenBank/DDBJ whole genome shotgun (WGS) entry which is preliminary data.</text>
</comment>
<organism evidence="2 3">
    <name type="scientific">Nematocida ausubeli (strain ATCC PRA-371 / ERTm2)</name>
    <name type="common">Nematode killer fungus</name>
    <dbReference type="NCBI Taxonomy" id="1913371"/>
    <lineage>
        <taxon>Eukaryota</taxon>
        <taxon>Fungi</taxon>
        <taxon>Fungi incertae sedis</taxon>
        <taxon>Microsporidia</taxon>
        <taxon>Nematocida</taxon>
    </lineage>
</organism>
<dbReference type="AlphaFoldDB" id="A0A086J5L5"/>
<feature type="coiled-coil region" evidence="1">
    <location>
        <begin position="95"/>
        <end position="137"/>
    </location>
</feature>
<dbReference type="Proteomes" id="UP000054524">
    <property type="component" value="Unassembled WGS sequence"/>
</dbReference>
<accession>A0A086J5L5</accession>
<dbReference type="EMBL" id="AKIJ01000001">
    <property type="protein sequence ID" value="KFG27433.1"/>
    <property type="molecule type" value="Genomic_DNA"/>
</dbReference>
<dbReference type="RefSeq" id="XP_052905988.1">
    <property type="nucleotide sequence ID" value="XM_053048163.1"/>
</dbReference>
<evidence type="ECO:0000313" key="2">
    <source>
        <dbReference type="EMBL" id="KFG27433.1"/>
    </source>
</evidence>
<evidence type="ECO:0000256" key="1">
    <source>
        <dbReference type="SAM" id="Coils"/>
    </source>
</evidence>
<name>A0A086J5L5_NEMA1</name>
<dbReference type="HOGENOM" id="CLU_1396687_0_0_1"/>
<reference evidence="2 3" key="1">
    <citation type="journal article" date="2014" name="Genome Announc.">
        <title>Genome Sequence of the Microsporidian Species Nematocida sp1 Strain ERTm6 (ATCC PRA-372).</title>
        <authorList>
            <person name="Bakowski M.A."/>
            <person name="Priest M."/>
            <person name="Young S."/>
            <person name="Cuomo C.A."/>
            <person name="Troemel E.R."/>
        </authorList>
    </citation>
    <scope>NUCLEOTIDE SEQUENCE [LARGE SCALE GENOMIC DNA]</scope>
    <source>
        <strain evidence="2 3">ERTm6</strain>
    </source>
</reference>